<sequence>LENFDKSRGIDVNDLKNQVQDVNNYISNISYTNEIVDSYIITLNVLHE</sequence>
<feature type="non-terminal residue" evidence="1">
    <location>
        <position position="1"/>
    </location>
</feature>
<protein>
    <submittedName>
        <fullName evidence="1">Uncharacterized protein</fullName>
    </submittedName>
</protein>
<organism evidence="1">
    <name type="scientific">marine metagenome</name>
    <dbReference type="NCBI Taxonomy" id="408172"/>
    <lineage>
        <taxon>unclassified sequences</taxon>
        <taxon>metagenomes</taxon>
        <taxon>ecological metagenomes</taxon>
    </lineage>
</organism>
<reference evidence="1" key="1">
    <citation type="submission" date="2018-05" db="EMBL/GenBank/DDBJ databases">
        <authorList>
            <person name="Lanie J.A."/>
            <person name="Ng W.-L."/>
            <person name="Kazmierczak K.M."/>
            <person name="Andrzejewski T.M."/>
            <person name="Davidsen T.M."/>
            <person name="Wayne K.J."/>
            <person name="Tettelin H."/>
            <person name="Glass J.I."/>
            <person name="Rusch D."/>
            <person name="Podicherti R."/>
            <person name="Tsui H.-C.T."/>
            <person name="Winkler M.E."/>
        </authorList>
    </citation>
    <scope>NUCLEOTIDE SEQUENCE</scope>
</reference>
<dbReference type="EMBL" id="UINC01096893">
    <property type="protein sequence ID" value="SVC54152.1"/>
    <property type="molecule type" value="Genomic_DNA"/>
</dbReference>
<proteinExistence type="predicted"/>
<dbReference type="AlphaFoldDB" id="A0A382N2Z0"/>
<name>A0A382N2Z0_9ZZZZ</name>
<accession>A0A382N2Z0</accession>
<evidence type="ECO:0000313" key="1">
    <source>
        <dbReference type="EMBL" id="SVC54152.1"/>
    </source>
</evidence>
<gene>
    <name evidence="1" type="ORF">METZ01_LOCUS307006</name>
</gene>